<evidence type="ECO:0000256" key="7">
    <source>
        <dbReference type="ARBA" id="ARBA00022840"/>
    </source>
</evidence>
<keyword evidence="6 10" id="KW-0547">Nucleotide-binding</keyword>
<keyword evidence="4 10" id="KW-0808">Transferase</keyword>
<dbReference type="PANTHER" id="PTHR11088:SF60">
    <property type="entry name" value="TRNA DIMETHYLALLYLTRANSFERASE"/>
    <property type="match status" value="1"/>
</dbReference>
<feature type="site" description="Interaction with substrate tRNA" evidence="10">
    <location>
        <position position="101"/>
    </location>
</feature>
<comment type="function">
    <text evidence="2 10 12">Catalyzes the transfer of a dimethylallyl group onto the adenine at position 37 in tRNAs that read codons beginning with uridine, leading to the formation of N6-(dimethylallyl)adenosine (i(6)A).</text>
</comment>
<dbReference type="HAMAP" id="MF_00185">
    <property type="entry name" value="IPP_trans"/>
    <property type="match status" value="1"/>
</dbReference>
<evidence type="ECO:0000256" key="8">
    <source>
        <dbReference type="ARBA" id="ARBA00022842"/>
    </source>
</evidence>
<dbReference type="SUPFAM" id="SSF52540">
    <property type="entry name" value="P-loop containing nucleoside triphosphate hydrolases"/>
    <property type="match status" value="1"/>
</dbReference>
<dbReference type="Pfam" id="PF01715">
    <property type="entry name" value="IPPT"/>
    <property type="match status" value="1"/>
</dbReference>
<evidence type="ECO:0000256" key="11">
    <source>
        <dbReference type="RuleBase" id="RU003783"/>
    </source>
</evidence>
<dbReference type="InterPro" id="IPR018022">
    <property type="entry name" value="IPT"/>
</dbReference>
<keyword evidence="8 10" id="KW-0460">Magnesium</keyword>
<keyword evidence="15" id="KW-1185">Reference proteome</keyword>
<feature type="binding site" evidence="10">
    <location>
        <begin position="10"/>
        <end position="17"/>
    </location>
    <ligand>
        <name>ATP</name>
        <dbReference type="ChEBI" id="CHEBI:30616"/>
    </ligand>
</feature>
<evidence type="ECO:0000256" key="9">
    <source>
        <dbReference type="ARBA" id="ARBA00049563"/>
    </source>
</evidence>
<dbReference type="GO" id="GO:0006400">
    <property type="term" value="P:tRNA modification"/>
    <property type="evidence" value="ECO:0007669"/>
    <property type="project" value="TreeGrafter"/>
</dbReference>
<proteinExistence type="inferred from homology"/>
<comment type="similarity">
    <text evidence="3 10 13">Belongs to the IPP transferase family.</text>
</comment>
<organism evidence="14 15">
    <name type="scientific">Exiguobacterium oxidotolerans</name>
    <dbReference type="NCBI Taxonomy" id="223958"/>
    <lineage>
        <taxon>Bacteria</taxon>
        <taxon>Bacillati</taxon>
        <taxon>Bacillota</taxon>
        <taxon>Bacilli</taxon>
        <taxon>Bacillales</taxon>
        <taxon>Bacillales Family XII. Incertae Sedis</taxon>
        <taxon>Exiguobacterium</taxon>
    </lineage>
</organism>
<comment type="subunit">
    <text evidence="10">Monomer.</text>
</comment>
<dbReference type="Proteomes" id="UP000439752">
    <property type="component" value="Unassembled WGS sequence"/>
</dbReference>
<dbReference type="PANTHER" id="PTHR11088">
    <property type="entry name" value="TRNA DIMETHYLALLYLTRANSFERASE"/>
    <property type="match status" value="1"/>
</dbReference>
<dbReference type="GO" id="GO:0005524">
    <property type="term" value="F:ATP binding"/>
    <property type="evidence" value="ECO:0007669"/>
    <property type="project" value="UniProtKB-UniRule"/>
</dbReference>
<evidence type="ECO:0000256" key="10">
    <source>
        <dbReference type="HAMAP-Rule" id="MF_00185"/>
    </source>
</evidence>
<keyword evidence="5 10" id="KW-0819">tRNA processing</keyword>
<evidence type="ECO:0000256" key="2">
    <source>
        <dbReference type="ARBA" id="ARBA00003213"/>
    </source>
</evidence>
<feature type="site" description="Interaction with substrate tRNA" evidence="10">
    <location>
        <position position="124"/>
    </location>
</feature>
<dbReference type="Gene3D" id="1.10.20.140">
    <property type="match status" value="1"/>
</dbReference>
<evidence type="ECO:0000313" key="14">
    <source>
        <dbReference type="EMBL" id="VWX37823.1"/>
    </source>
</evidence>
<evidence type="ECO:0000256" key="13">
    <source>
        <dbReference type="RuleBase" id="RU003785"/>
    </source>
</evidence>
<evidence type="ECO:0000256" key="6">
    <source>
        <dbReference type="ARBA" id="ARBA00022741"/>
    </source>
</evidence>
<name>A0A653IG76_9BACL</name>
<feature type="region of interest" description="Interaction with substrate tRNA" evidence="10">
    <location>
        <begin position="160"/>
        <end position="164"/>
    </location>
</feature>
<sequence>MKQPVIVIVGPTAVGKTKTGIELAKRLNGEIISGDSVQVYQGMDIGSAKVTEEEMDGVAHHMLDLVNPDDEMSVARFQTLARQAIADIANRGKLPIIVGGTGLYIRAILYDYQFTAQAENKELRQELEQFAAEQGADALHARLRQLDPNRAEEIHPNNVQRVVRAIEVAESGQTQTSGSEPSLYESLLFVLHMDDRDRLYDRINERVDLMVGQGLVEEVRQLVDAGFADTKAMQAIGYKEIVPVLSGAPLEPAVEQLKRNTRRFAKRQLTWFRHQFDGVWVEMGTISFEQNFKIIYDRTVGFLKAVNSDWPEDRNR</sequence>
<evidence type="ECO:0000256" key="5">
    <source>
        <dbReference type="ARBA" id="ARBA00022694"/>
    </source>
</evidence>
<dbReference type="EC" id="2.5.1.75" evidence="10"/>
<dbReference type="Gene3D" id="3.40.50.300">
    <property type="entry name" value="P-loop containing nucleotide triphosphate hydrolases"/>
    <property type="match status" value="1"/>
</dbReference>
<evidence type="ECO:0000256" key="3">
    <source>
        <dbReference type="ARBA" id="ARBA00005842"/>
    </source>
</evidence>
<dbReference type="AlphaFoldDB" id="A0A653IG76"/>
<comment type="cofactor">
    <cofactor evidence="1 10">
        <name>Mg(2+)</name>
        <dbReference type="ChEBI" id="CHEBI:18420"/>
    </cofactor>
</comment>
<evidence type="ECO:0000313" key="15">
    <source>
        <dbReference type="Proteomes" id="UP000439752"/>
    </source>
</evidence>
<dbReference type="EMBL" id="CABWKQ010000030">
    <property type="protein sequence ID" value="VWX37823.1"/>
    <property type="molecule type" value="Genomic_DNA"/>
</dbReference>
<evidence type="ECO:0000256" key="4">
    <source>
        <dbReference type="ARBA" id="ARBA00022679"/>
    </source>
</evidence>
<gene>
    <name evidence="10 14" type="primary">miaA</name>
    <name evidence="14" type="ORF">EXIGUO9Y_360101</name>
</gene>
<reference evidence="14 15" key="1">
    <citation type="submission" date="2019-10" db="EMBL/GenBank/DDBJ databases">
        <authorList>
            <person name="Karimi E."/>
        </authorList>
    </citation>
    <scope>NUCLEOTIDE SEQUENCE [LARGE SCALE GENOMIC DNA]</scope>
    <source>
        <strain evidence="14">Exiguobacterium sp. 9Y</strain>
    </source>
</reference>
<dbReference type="GO" id="GO:0052381">
    <property type="term" value="F:tRNA dimethylallyltransferase activity"/>
    <property type="evidence" value="ECO:0007669"/>
    <property type="project" value="UniProtKB-UniRule"/>
</dbReference>
<evidence type="ECO:0000256" key="1">
    <source>
        <dbReference type="ARBA" id="ARBA00001946"/>
    </source>
</evidence>
<protein>
    <recommendedName>
        <fullName evidence="10">tRNA dimethylallyltransferase</fullName>
        <ecNumber evidence="10">2.5.1.75</ecNumber>
    </recommendedName>
    <alternativeName>
        <fullName evidence="10">Dimethylallyl diphosphate:tRNA dimethylallyltransferase</fullName>
        <shortName evidence="10">DMAPP:tRNA dimethylallyltransferase</shortName>
        <shortName evidence="10">DMATase</shortName>
    </alternativeName>
    <alternativeName>
        <fullName evidence="10">Isopentenyl-diphosphate:tRNA isopentenyltransferase</fullName>
        <shortName evidence="10">IPP transferase</shortName>
        <shortName evidence="10">IPPT</shortName>
        <shortName evidence="10">IPTase</shortName>
    </alternativeName>
</protein>
<dbReference type="InterPro" id="IPR027417">
    <property type="entry name" value="P-loop_NTPase"/>
</dbReference>
<dbReference type="NCBIfam" id="TIGR00174">
    <property type="entry name" value="miaA"/>
    <property type="match status" value="1"/>
</dbReference>
<keyword evidence="7 10" id="KW-0067">ATP-binding</keyword>
<evidence type="ECO:0000256" key="12">
    <source>
        <dbReference type="RuleBase" id="RU003784"/>
    </source>
</evidence>
<accession>A0A653IG76</accession>
<comment type="caution">
    <text evidence="10">Lacks conserved residue(s) required for the propagation of feature annotation.</text>
</comment>
<comment type="catalytic activity">
    <reaction evidence="9 10 11">
        <text>adenosine(37) in tRNA + dimethylallyl diphosphate = N(6)-dimethylallyladenosine(37) in tRNA + diphosphate</text>
        <dbReference type="Rhea" id="RHEA:26482"/>
        <dbReference type="Rhea" id="RHEA-COMP:10162"/>
        <dbReference type="Rhea" id="RHEA-COMP:10375"/>
        <dbReference type="ChEBI" id="CHEBI:33019"/>
        <dbReference type="ChEBI" id="CHEBI:57623"/>
        <dbReference type="ChEBI" id="CHEBI:74411"/>
        <dbReference type="ChEBI" id="CHEBI:74415"/>
        <dbReference type="EC" id="2.5.1.75"/>
    </reaction>
</comment>
<feature type="binding site" evidence="10">
    <location>
        <begin position="12"/>
        <end position="17"/>
    </location>
    <ligand>
        <name>substrate</name>
    </ligand>
</feature>
<dbReference type="InterPro" id="IPR039657">
    <property type="entry name" value="Dimethylallyltransferase"/>
</dbReference>
<feature type="region of interest" description="Interaction with substrate tRNA" evidence="10">
    <location>
        <begin position="35"/>
        <end position="38"/>
    </location>
</feature>